<reference evidence="1 2" key="1">
    <citation type="journal article" date="2020" name="Viruses">
        <title>Diversity and Host Interactions Among Virulent and Temperate Baltic Sea Flavobacterium Phages.</title>
        <authorList>
            <person name="Nilsson E."/>
            <person name="Bayfield O.W."/>
            <person name="Lundin D."/>
            <person name="Antson A.A."/>
            <person name="Holmfeldt K."/>
        </authorList>
    </citation>
    <scope>NUCLEOTIDE SEQUENCE [LARGE SCALE GENOMIC DNA]</scope>
</reference>
<accession>A0A6B9LRR2</accession>
<evidence type="ECO:0000313" key="2">
    <source>
        <dbReference type="Proteomes" id="UP000464671"/>
    </source>
</evidence>
<evidence type="ECO:0000313" key="1">
    <source>
        <dbReference type="EMBL" id="QHB40955.1"/>
    </source>
</evidence>
<protein>
    <submittedName>
        <fullName evidence="1">Uncharacterized protein</fullName>
    </submittedName>
</protein>
<gene>
    <name evidence="1" type="ORF">tant81_gp024</name>
</gene>
<name>A0A6B9LRR2_9CAUD</name>
<sequence length="43" mass="5334">MKILNERTKRQIKRLQKIKEINNWLTENQIKNIDQQIENLKTK</sequence>
<organism evidence="1 2">
    <name type="scientific">Flavobacterium phage vB_FspS_tant8-1</name>
    <dbReference type="NCBI Taxonomy" id="2686278"/>
    <lineage>
        <taxon>Viruses</taxon>
        <taxon>Duplodnaviria</taxon>
        <taxon>Heunggongvirae</taxon>
        <taxon>Uroviricota</taxon>
        <taxon>Caudoviricetes</taxon>
        <taxon>Tantvirus</taxon>
        <taxon>Tantvirus tant</taxon>
    </lineage>
</organism>
<dbReference type="EMBL" id="MN812239">
    <property type="protein sequence ID" value="QHB40955.1"/>
    <property type="molecule type" value="Genomic_DNA"/>
</dbReference>
<proteinExistence type="predicted"/>
<keyword evidence="2" id="KW-1185">Reference proteome</keyword>
<dbReference type="Proteomes" id="UP000464671">
    <property type="component" value="Segment"/>
</dbReference>